<feature type="domain" description="Bacterial Ig-like" evidence="2">
    <location>
        <begin position="1037"/>
        <end position="1133"/>
    </location>
</feature>
<feature type="region of interest" description="Disordered" evidence="1">
    <location>
        <begin position="587"/>
        <end position="609"/>
    </location>
</feature>
<feature type="domain" description="Bacterial Ig-like" evidence="2">
    <location>
        <begin position="1145"/>
        <end position="1236"/>
    </location>
</feature>
<feature type="domain" description="Bacterial Ig-like" evidence="2">
    <location>
        <begin position="1890"/>
        <end position="1974"/>
    </location>
</feature>
<dbReference type="InterPro" id="IPR028994">
    <property type="entry name" value="Integrin_alpha_N"/>
</dbReference>
<evidence type="ECO:0000256" key="1">
    <source>
        <dbReference type="SAM" id="MobiDB-lite"/>
    </source>
</evidence>
<sequence length="3533" mass="355716">MDRGDEIVFSSLPANSELKRDGADLVVRTPDETFVLKDAAAKLADESVVVRLGEQPLVATQAPNENIHLPAGVQLAGFAAPGQNSAFGLQSFVSPAGEQSLQSDTVSPVAMGAVTTSGIKDAGLSDGGLMGNLRTDVRPTDEIPMYQQKLTQLPVDPRIDVPNRTDFGVNAARYEPVPATMTASNEPVPATMTAPNFVMAPGDKDPGAGVLQNVTNPQLDGSGPANASVTAYEVVSDGHLISLGTATSDGTENFAITPNTPLADGTHNIVFQAQKDGLTSPFSAPTSVVIDTKINTPTIGVPASSDSFGAGTVGTNHDDITNVTSPTLTGTVEAGATVYVSDGNGHTVSTIADSNGNYSVQSPGTLAEGNNVFTVQAVDKAGNTSGTALQNVTLDTIAATLPAPQLDHGSDTGASNSDGVTRATQPVLTGGGAEPNALVTVYADGVSIGQATADSLGHYTIHSGVLADGTHQITAQQIDIAGNTSALSGAVLVTIDTSEPAPANLKLVDDTFGVHTAGTPSDGLTKDSQVTISGTASAGDVVTLMDGATSVGQVTADASGHWTIQTTSLADGMHSLTASAVDLAGNTSPASSTLPVTVDTTNPPPALTLSPLSDTFGAGTSGTNHDNITSATQPTINGTAEAGSYVQLYDVTGGTTVSVGSAVADSSGNWTTTLTSPLSGSASGVSHSLVAVGVDPAGNTSAASSPDVVVIDNAAAVLPSPTMASASDTGASSSDGITSNTAPVFTGTGAEAGALVTIYANGTSVGHATADASGNYTIQSNALGADGRYQITAQQVDIAGNTSPSSSVTAMTLDTSEPAPVNLHLVDDTFGQDTAGTSSDNLTKDSQVTISGTASAGDVVTLMDGATSVGQVTADASGHWTIQTTSLADGTHSLAASAVDLAGNTSPASSTLPVTVDTINPPPVLTLSPLSDTFGAGTSGTNHDNITSATQPTINGTAEAGSYVQLYDVTGGTTVSVGSAVADSSGNWTTTLTSPLSGSASGVSHSLVAVGVDPAGNTSAASSPDVVVIDNAAAVLPSPTMASASDTGASSSDGITSNTAPVFTGTGAEAGALVTIYANGTSVGHATADASGNYTIQSNALGADGRYQITAQQVDIAGNTSPSSSVTAMTLDTSEPAPVNLHLVDDTFGQDTAGTSSDNLTKDSQVTISGTASAGDVVTLMDGATSVGQVTADASGHWTIQTTSLADGMHSLTASAVDLAGNTSPASSTLPVTVDTTNPPPALTLSPLSDTFGAGTSGTNHDNITSATQPTINGTAEAGSYVQLYDVTGGTTVSVGSAVADSSGNWTTTLTSPLSGSASGVSHSLVAVGVDPAGNTSAASSPDVVVIDNAAAVLPSPTMASASDTGASSSDGITSNTAPVFTGTGAEAGALVTIYANGTSVGHATADASGNYTIQSNALGADGRYQITAQQVDIAGNTSPSSSVTAMTLDTSEPAPVNLHLVDDTFGQDTAGTSSDNLTKDSQVTISGTASAGDVVTLMDGATSVGQVTADASGHWTIQTTSLADGMHSLTASAVDLAGNTSPASSTLPVTVDTTNPPPALTLSPLSDTFGAGTSGTNHDNITSATQPTINGTAEAGSYVQLYDVTGGTTVSVGSAVADSSGNWTTTLTSPLSGSASGVSHSLVAVGVDPVGNTSMTSGPDVVVIDTSTPQPSAPALSTADEFNGNPSVTTNARPTFTGTSEAGASVTLTENGAVLGVGTADSTGHWSIQTNSLVAGEHTITATAVDIAGNSNVSPSAAIAVGANVPTPPAPLLITPDDTSPIDNTNNDDLTRVTTPHFTGSTTAGYNVTLFVDGVSVGQGVAGGNGSWTIQDGTSLADGAHQVTVRVSDPLTGATSAMGPGTTVTIDTTPPATPVVQLASYSDSFGGGTTGTNSDHLTNVTQPVLTGTADPNTVELVMEGTTTLGTATTNASGAWSFTIQNPLADGMHTFAVTSYDQANNHSVAANLVVTVDTVAPAGTTPTLNPASDSFSPINGIGNNHDNITNNLSSVFTGVNQVAGGEVLFYDNGQLIGSATSLGAVGTTWTVSPGNLYPGTHFIQSRYIDPAGNTGALSSGVSVTIDNSEPAPTNLNLPASADSGQSNIDHITNVTMPPITGNANYQDVVVLTAVNGTTTTTVGTATVGASGSWSIVPGSLADGTYTFSAVAVDVAGNTSNPGVPVQVVVDTHAAAPSITLGTPYDTFGTGTSGTNADELTRNTTPYMYGVAEPGARVTVVENGNTIGTVNADSSTGSYSIQIPPATVDGTYTFQATQVDVAGNTSAYSAPTYVTIDTVAATPTLTVLTPASDTFGVGTAGNNHDNLTNASTIGIMGTAAEAGAALDLYQITVSGSITTSTSVAHTTAGAGGSYTFASFTAPGADGVYTYETREIDPAGNTSPMSPAFNVTIDRTVAAPVLTLQNDTQYTGGPTWSTGTNSSGPGSANFGTTTDQLTKATQPIVSGTVENGSLVVVYRDGVLIGQTTANSAGAWSFTDPVSQADGTHAYAAYQVDRAGNTSGLGANLAVTVDTQIETARYLPAPTPAGASPNYYTQIGIPALANGLNAQEIYNVDAAGHTGVPVYFQIDPATAAKGKAGDIVVVDFTFTYANGTGTATVTTEASYTIQAQDLVVTAGNTPTLTTWVTPNTFFAGNNWLSSYTGVNQMTVQLQVRDQAGNVGFTNTPNVDTINGAMNASHVNIDLWTLATNTGTNTWLGNGVQVYRELGRPADQLGWQVIVGDDFNNDGIHDLFMYAPTGGAANNNGRMYLVAGQADTVANGTGFVDLQNVGTTADWSENHGQGAATGGYVWTGVGNQNYTNWTSVADITGDGHGELAFDQTVGPFSQNNPEIVANILYSDAVGTGGFQQALTGLTRPEMTQFYVPVHGDSAYTSRGVSSNYGAEFGALATHYDFNGDGRGDLLWADGGGGNMGNSTTVYGSVLVGFTPSSAMGLYDLRLPGSSMNQTASKGFDVYSTDPLHPLGTNAAITQAPNNFWAQPIGDLTGDGLNDIIVGQPNGTFNNLATNGRVAVIFGRNDGQGVDVNNLSAGQGFYITWNSAVNAGDVFGQQIKVMDLNSDGYDDVAISIRCSAAPNAGSNDSFDFVIDGKWLANYVHTNLASGGAVPALSIDAIYNAMVNHAATPMGWIDGDPTNTNFAGNTSYPLNVGTPVLKTDLNGDGYQDTVIQSGTQYYVLWGSPDYHAGTDTNYGTTFFNQPNHLSLLNNNGGGVPIKFADINGDGLWDMVISQPGNATDGTNGGLVEVVYGVNSQASSAPGSPLPFASSYSNSWTAGTDTVTGSSGRDMLNGGAGNDTIVGNGGMDVLEGGGGNDMLVVNGDNIAHFSAPGSYWDGGIMMGGEINTLQFDANNTANVTLDLTQVNVGNNLSAHLHNIERFDLNGNGNMLKFDLRSVLDTSAMGVFLDGGSSGETWSASTWDLGYTGSHGNRTTPLGPNVPMKQWVIDGDATNTLDFEPFTQMAQTGASTGLTGNWALVGHVTHNDVHGVSQNYDIYEFSGQNAQIIVNHNIHLTHAGSGTTL</sequence>
<feature type="domain" description="Bacterial Ig-like" evidence="2">
    <location>
        <begin position="719"/>
        <end position="815"/>
    </location>
</feature>
<feature type="domain" description="Bacterial Ig-like" evidence="2">
    <location>
        <begin position="620"/>
        <end position="712"/>
    </location>
</feature>
<dbReference type="PROSITE" id="PS00330">
    <property type="entry name" value="HEMOLYSIN_CALCIUM"/>
    <property type="match status" value="1"/>
</dbReference>
<feature type="domain" description="Bacterial Ig-like" evidence="2">
    <location>
        <begin position="2089"/>
        <end position="2187"/>
    </location>
</feature>
<feature type="domain" description="Bacterial Ig-like" evidence="2">
    <location>
        <begin position="2314"/>
        <end position="2408"/>
    </location>
</feature>
<feature type="region of interest" description="Disordered" evidence="1">
    <location>
        <begin position="1670"/>
        <end position="1700"/>
    </location>
</feature>
<feature type="region of interest" description="Disordered" evidence="1">
    <location>
        <begin position="1223"/>
        <end position="1245"/>
    </location>
</feature>
<feature type="compositionally biased region" description="Polar residues" evidence="1">
    <location>
        <begin position="1685"/>
        <end position="1700"/>
    </location>
</feature>
<evidence type="ECO:0000259" key="2">
    <source>
        <dbReference type="Pfam" id="PF19077"/>
    </source>
</evidence>
<feature type="region of interest" description="Disordered" evidence="1">
    <location>
        <begin position="2424"/>
        <end position="2447"/>
    </location>
</feature>
<reference evidence="3 4" key="1">
    <citation type="submission" date="2015-11" db="EMBL/GenBank/DDBJ databases">
        <authorList>
            <person name="Sahl J."/>
            <person name="Wagner D."/>
            <person name="Keim P."/>
        </authorList>
    </citation>
    <scope>NUCLEOTIDE SEQUENCE [LARGE SCALE GENOMIC DNA]</scope>
    <source>
        <strain evidence="3 4">MSMB1157</strain>
    </source>
</reference>
<feature type="domain" description="Bacterial Ig-like" evidence="2">
    <location>
        <begin position="1463"/>
        <end position="1554"/>
    </location>
</feature>
<protein>
    <submittedName>
        <fullName evidence="3">Hemolysin</fullName>
    </submittedName>
</protein>
<gene>
    <name evidence="3" type="ORF">WK57_16355</name>
</gene>
<feature type="compositionally biased region" description="Polar residues" evidence="1">
    <location>
        <begin position="1223"/>
        <end position="1237"/>
    </location>
</feature>
<feature type="domain" description="Bacterial Ig-like" evidence="2">
    <location>
        <begin position="401"/>
        <end position="497"/>
    </location>
</feature>
<dbReference type="InterPro" id="IPR013783">
    <property type="entry name" value="Ig-like_fold"/>
</dbReference>
<accession>A0AA40R951</accession>
<dbReference type="SUPFAM" id="SSF69318">
    <property type="entry name" value="Integrin alpha N-terminal domain"/>
    <property type="match status" value="2"/>
</dbReference>
<dbReference type="Proteomes" id="UP000070119">
    <property type="component" value="Unassembled WGS sequence"/>
</dbReference>
<feature type="domain" description="Bacterial Ig-like" evidence="2">
    <location>
        <begin position="938"/>
        <end position="1030"/>
    </location>
</feature>
<feature type="compositionally biased region" description="Polar residues" evidence="1">
    <location>
        <begin position="587"/>
        <end position="601"/>
    </location>
</feature>
<dbReference type="InterPro" id="IPR013519">
    <property type="entry name" value="Int_alpha_beta-p"/>
</dbReference>
<feature type="domain" description="Bacterial Ig-like" evidence="2">
    <location>
        <begin position="296"/>
        <end position="396"/>
    </location>
</feature>
<dbReference type="SMART" id="SM00191">
    <property type="entry name" value="Int_alpha"/>
    <property type="match status" value="4"/>
</dbReference>
<feature type="compositionally biased region" description="Polar residues" evidence="1">
    <location>
        <begin position="1541"/>
        <end position="1555"/>
    </location>
</feature>
<dbReference type="Pfam" id="PF19077">
    <property type="entry name" value="Big_13"/>
    <property type="match status" value="20"/>
</dbReference>
<dbReference type="GO" id="GO:0005509">
    <property type="term" value="F:calcium ion binding"/>
    <property type="evidence" value="ECO:0007669"/>
    <property type="project" value="InterPro"/>
</dbReference>
<dbReference type="Gene3D" id="2.130.10.130">
    <property type="entry name" value="Integrin alpha, N-terminal"/>
    <property type="match status" value="1"/>
</dbReference>
<feature type="domain" description="Bacterial Ig-like" evidence="2">
    <location>
        <begin position="1687"/>
        <end position="1757"/>
    </location>
</feature>
<dbReference type="InterPro" id="IPR044016">
    <property type="entry name" value="Big_13"/>
</dbReference>
<feature type="domain" description="Bacterial Ig-like" evidence="2">
    <location>
        <begin position="1355"/>
        <end position="1451"/>
    </location>
</feature>
<name>A0AA40R951_9BURK</name>
<comment type="caution">
    <text evidence="3">The sequence shown here is derived from an EMBL/GenBank/DDBJ whole genome shotgun (WGS) entry which is preliminary data.</text>
</comment>
<dbReference type="Gene3D" id="2.60.40.10">
    <property type="entry name" value="Immunoglobulins"/>
    <property type="match status" value="22"/>
</dbReference>
<evidence type="ECO:0000313" key="4">
    <source>
        <dbReference type="Proteomes" id="UP000070119"/>
    </source>
</evidence>
<dbReference type="Pfam" id="PF00353">
    <property type="entry name" value="HemolysinCabind"/>
    <property type="match status" value="1"/>
</dbReference>
<feature type="domain" description="Bacterial Ig-like" evidence="2">
    <location>
        <begin position="1574"/>
        <end position="1667"/>
    </location>
</feature>
<proteinExistence type="predicted"/>
<feature type="region of interest" description="Disordered" evidence="1">
    <location>
        <begin position="1541"/>
        <end position="1563"/>
    </location>
</feature>
<dbReference type="InterPro" id="IPR001343">
    <property type="entry name" value="Hemolysn_Ca-bd"/>
</dbReference>
<feature type="domain" description="Bacterial Ig-like" evidence="2">
    <location>
        <begin position="2447"/>
        <end position="2528"/>
    </location>
</feature>
<feature type="domain" description="Bacterial Ig-like" evidence="2">
    <location>
        <begin position="1786"/>
        <end position="1869"/>
    </location>
</feature>
<evidence type="ECO:0000313" key="3">
    <source>
        <dbReference type="EMBL" id="KWZ58688.1"/>
    </source>
</evidence>
<feature type="domain" description="Bacterial Ig-like" evidence="2">
    <location>
        <begin position="518"/>
        <end position="600"/>
    </location>
</feature>
<dbReference type="EMBL" id="LNJU01000002">
    <property type="protein sequence ID" value="KWZ58688.1"/>
    <property type="molecule type" value="Genomic_DNA"/>
</dbReference>
<dbReference type="InterPro" id="IPR018511">
    <property type="entry name" value="Hemolysin-typ_Ca-bd_CS"/>
</dbReference>
<feature type="domain" description="Bacterial Ig-like" evidence="2">
    <location>
        <begin position="2208"/>
        <end position="2293"/>
    </location>
</feature>
<dbReference type="NCBIfam" id="NF033510">
    <property type="entry name" value="Ca_tandemer"/>
    <property type="match status" value="18"/>
</dbReference>
<feature type="domain" description="Bacterial Ig-like" evidence="2">
    <location>
        <begin position="1256"/>
        <end position="1348"/>
    </location>
</feature>
<organism evidence="3 4">
    <name type="scientific">Burkholderia ubonensis</name>
    <dbReference type="NCBI Taxonomy" id="101571"/>
    <lineage>
        <taxon>Bacteria</taxon>
        <taxon>Pseudomonadati</taxon>
        <taxon>Pseudomonadota</taxon>
        <taxon>Betaproteobacteria</taxon>
        <taxon>Burkholderiales</taxon>
        <taxon>Burkholderiaceae</taxon>
        <taxon>Burkholderia</taxon>
        <taxon>Burkholderia cepacia complex</taxon>
    </lineage>
</organism>
<feature type="domain" description="Bacterial Ig-like" evidence="2">
    <location>
        <begin position="827"/>
        <end position="918"/>
    </location>
</feature>
<feature type="region of interest" description="Disordered" evidence="1">
    <location>
        <begin position="1852"/>
        <end position="1871"/>
    </location>
</feature>